<dbReference type="AlphaFoldDB" id="A0A444ZQJ7"/>
<comment type="similarity">
    <text evidence="2">Belongs to the calcineurin regulatory subunit family.</text>
</comment>
<name>A0A444ZQJ7_ARAHY</name>
<keyword evidence="2" id="KW-0472">Membrane</keyword>
<dbReference type="PANTHER" id="PTHR23056">
    <property type="entry name" value="CALCINEURIN B"/>
    <property type="match status" value="1"/>
</dbReference>
<dbReference type="Gene3D" id="1.10.238.10">
    <property type="entry name" value="EF-hand"/>
    <property type="match status" value="1"/>
</dbReference>
<dbReference type="Proteomes" id="UP000289738">
    <property type="component" value="Chromosome B04"/>
</dbReference>
<evidence type="ECO:0000256" key="2">
    <source>
        <dbReference type="RuleBase" id="RU369080"/>
    </source>
</evidence>
<accession>A0A444ZQJ7</accession>
<dbReference type="GO" id="GO:0016020">
    <property type="term" value="C:membrane"/>
    <property type="evidence" value="ECO:0007669"/>
    <property type="project" value="UniProtKB-SubCell"/>
</dbReference>
<keyword evidence="4" id="KW-1185">Reference proteome</keyword>
<dbReference type="EMBL" id="SDMP01000014">
    <property type="protein sequence ID" value="RYR16425.1"/>
    <property type="molecule type" value="Genomic_DNA"/>
</dbReference>
<dbReference type="InterPro" id="IPR011992">
    <property type="entry name" value="EF-hand-dom_pair"/>
</dbReference>
<dbReference type="SUPFAM" id="SSF47473">
    <property type="entry name" value="EF-hand"/>
    <property type="match status" value="1"/>
</dbReference>
<dbReference type="InterPro" id="IPR045198">
    <property type="entry name" value="CNBL1-10"/>
</dbReference>
<dbReference type="PANTHER" id="PTHR23056:SF98">
    <property type="entry name" value="CALCINEURIN B-LIKE PROTEIN"/>
    <property type="match status" value="1"/>
</dbReference>
<organism evidence="3 4">
    <name type="scientific">Arachis hypogaea</name>
    <name type="common">Peanut</name>
    <dbReference type="NCBI Taxonomy" id="3818"/>
    <lineage>
        <taxon>Eukaryota</taxon>
        <taxon>Viridiplantae</taxon>
        <taxon>Streptophyta</taxon>
        <taxon>Embryophyta</taxon>
        <taxon>Tracheophyta</taxon>
        <taxon>Spermatophyta</taxon>
        <taxon>Magnoliopsida</taxon>
        <taxon>eudicotyledons</taxon>
        <taxon>Gunneridae</taxon>
        <taxon>Pentapetalae</taxon>
        <taxon>rosids</taxon>
        <taxon>fabids</taxon>
        <taxon>Fabales</taxon>
        <taxon>Fabaceae</taxon>
        <taxon>Papilionoideae</taxon>
        <taxon>50 kb inversion clade</taxon>
        <taxon>dalbergioids sensu lato</taxon>
        <taxon>Dalbergieae</taxon>
        <taxon>Pterocarpus clade</taxon>
        <taxon>Arachis</taxon>
    </lineage>
</organism>
<dbReference type="GO" id="GO:0005509">
    <property type="term" value="F:calcium ion binding"/>
    <property type="evidence" value="ECO:0007669"/>
    <property type="project" value="UniProtKB-UniRule"/>
</dbReference>
<sequence>MIFCCFGCSITVNEIKALRELFKKLSSSIIDDGFIHQEELQLTLLKTPVGENLFLDRERKFKLHEKHLSRNQIFHKCLISTMKKETVIEFEEFMHALSIFHPYASLEKKIDCKTSVSIFKTLKYYWGVGKTANFDELMAAAAMEGGENGDVEKNNAGGL</sequence>
<comment type="caution">
    <text evidence="3">The sequence shown here is derived from an EMBL/GenBank/DDBJ whole genome shotgun (WGS) entry which is preliminary data.</text>
</comment>
<gene>
    <name evidence="3" type="ORF">Ahy_B04g073439</name>
</gene>
<dbReference type="GO" id="GO:0019722">
    <property type="term" value="P:calcium-mediated signaling"/>
    <property type="evidence" value="ECO:0007669"/>
    <property type="project" value="UniProtKB-UniRule"/>
</dbReference>
<keyword evidence="1 2" id="KW-0677">Repeat</keyword>
<dbReference type="GO" id="GO:0019900">
    <property type="term" value="F:kinase binding"/>
    <property type="evidence" value="ECO:0007669"/>
    <property type="project" value="UniProtKB-UniRule"/>
</dbReference>
<proteinExistence type="inferred from homology"/>
<evidence type="ECO:0000313" key="4">
    <source>
        <dbReference type="Proteomes" id="UP000289738"/>
    </source>
</evidence>
<reference evidence="3 4" key="1">
    <citation type="submission" date="2019-01" db="EMBL/GenBank/DDBJ databases">
        <title>Sequencing of cultivated peanut Arachis hypogaea provides insights into genome evolution and oil improvement.</title>
        <authorList>
            <person name="Chen X."/>
        </authorList>
    </citation>
    <scope>NUCLEOTIDE SEQUENCE [LARGE SCALE GENOMIC DNA]</scope>
    <source>
        <strain evidence="4">cv. Fuhuasheng</strain>
        <tissue evidence="3">Leaves</tissue>
    </source>
</reference>
<comment type="function">
    <text evidence="2">Acts as a calcium sensor. CBL proteins interact with CIPK serine-threonine protein kinases. Binding of a CBL protein to the regulatory NAF domain of a CIPK protein lead to the activation of the kinase in a calcium-dependent manner.</text>
</comment>
<comment type="subunit">
    <text evidence="2">Homodimer. Interacts with CIPK.</text>
</comment>
<keyword evidence="2" id="KW-0106">Calcium</keyword>
<protein>
    <recommendedName>
        <fullName evidence="2">Calcineurin B-like protein</fullName>
    </recommendedName>
</protein>
<comment type="subcellular location">
    <subcellularLocation>
        <location evidence="2">Membrane</location>
    </subcellularLocation>
</comment>
<evidence type="ECO:0000256" key="1">
    <source>
        <dbReference type="ARBA" id="ARBA00022737"/>
    </source>
</evidence>
<dbReference type="STRING" id="3818.A0A444ZQJ7"/>
<evidence type="ECO:0000313" key="3">
    <source>
        <dbReference type="EMBL" id="RYR16425.1"/>
    </source>
</evidence>
<keyword evidence="2" id="KW-0479">Metal-binding</keyword>